<dbReference type="PROSITE" id="PS00109">
    <property type="entry name" value="PROTEIN_KINASE_TYR"/>
    <property type="match status" value="1"/>
</dbReference>
<protein>
    <recommendedName>
        <fullName evidence="1">Fungal-type protein kinase domain-containing protein</fullName>
    </recommendedName>
</protein>
<dbReference type="GO" id="GO:0004672">
    <property type="term" value="F:protein kinase activity"/>
    <property type="evidence" value="ECO:0007669"/>
    <property type="project" value="InterPro"/>
</dbReference>
<accession>A0A8H5BY43</accession>
<dbReference type="Pfam" id="PF17667">
    <property type="entry name" value="Pkinase_fungal"/>
    <property type="match status" value="1"/>
</dbReference>
<dbReference type="InterPro" id="IPR011009">
    <property type="entry name" value="Kinase-like_dom_sf"/>
</dbReference>
<evidence type="ECO:0000313" key="3">
    <source>
        <dbReference type="Proteomes" id="UP000541558"/>
    </source>
</evidence>
<organism evidence="2 3">
    <name type="scientific">Ephemerocybe angulata</name>
    <dbReference type="NCBI Taxonomy" id="980116"/>
    <lineage>
        <taxon>Eukaryota</taxon>
        <taxon>Fungi</taxon>
        <taxon>Dikarya</taxon>
        <taxon>Basidiomycota</taxon>
        <taxon>Agaricomycotina</taxon>
        <taxon>Agaricomycetes</taxon>
        <taxon>Agaricomycetidae</taxon>
        <taxon>Agaricales</taxon>
        <taxon>Agaricineae</taxon>
        <taxon>Psathyrellaceae</taxon>
        <taxon>Ephemerocybe</taxon>
    </lineage>
</organism>
<dbReference type="SUPFAM" id="SSF56112">
    <property type="entry name" value="Protein kinase-like (PK-like)"/>
    <property type="match status" value="1"/>
</dbReference>
<dbReference type="PANTHER" id="PTHR38248:SF2">
    <property type="entry name" value="FUNK1 11"/>
    <property type="match status" value="1"/>
</dbReference>
<gene>
    <name evidence="2" type="ORF">D9611_011852</name>
</gene>
<dbReference type="EMBL" id="JAACJK010000114">
    <property type="protein sequence ID" value="KAF5331344.1"/>
    <property type="molecule type" value="Genomic_DNA"/>
</dbReference>
<dbReference type="InterPro" id="IPR008266">
    <property type="entry name" value="Tyr_kinase_AS"/>
</dbReference>
<dbReference type="PANTHER" id="PTHR38248">
    <property type="entry name" value="FUNK1 6"/>
    <property type="match status" value="1"/>
</dbReference>
<dbReference type="OrthoDB" id="5592585at2759"/>
<keyword evidence="3" id="KW-1185">Reference proteome</keyword>
<dbReference type="InterPro" id="IPR040976">
    <property type="entry name" value="Pkinase_fungal"/>
</dbReference>
<reference evidence="2 3" key="1">
    <citation type="journal article" date="2020" name="ISME J.">
        <title>Uncovering the hidden diversity of litter-decomposition mechanisms in mushroom-forming fungi.</title>
        <authorList>
            <person name="Floudas D."/>
            <person name="Bentzer J."/>
            <person name="Ahren D."/>
            <person name="Johansson T."/>
            <person name="Persson P."/>
            <person name="Tunlid A."/>
        </authorList>
    </citation>
    <scope>NUCLEOTIDE SEQUENCE [LARGE SCALE GENOMIC DNA]</scope>
    <source>
        <strain evidence="2 3">CBS 175.51</strain>
    </source>
</reference>
<dbReference type="Gene3D" id="1.10.510.10">
    <property type="entry name" value="Transferase(Phosphotransferase) domain 1"/>
    <property type="match status" value="1"/>
</dbReference>
<dbReference type="Proteomes" id="UP000541558">
    <property type="component" value="Unassembled WGS sequence"/>
</dbReference>
<sequence>MSTNADRVAPHLQEIKEELANCIQETYTDAWARSLYRKAVSKNLVQRVKAKLCLDNDRLVDIPRVPSSKAELRGALVYVLATIIKVSGVRGKNRSREVVDTHDTNFEHWEVKDYYSSPDISIRAVGNSFEIPRSTGSQGVECSTGFSNVTTVFAVKFDSETNDWDARVAEAEVYEMGVYARHQPNRKIVRLLILTETHVRLIQYDRAGAIYTPLLNYHEDPDTFIRFVVGLSSHREEDIGLDASFRWTTINGRKSLPAWVDLYNPKTKKTNSYQLLSPMPFFARSDLCDRGTKMWRVVNPESDNGTLLVKDAWVKDGRTPESAHLSKAVGIKGVQQLIDFEDYTGRKNGDVQSFRPYREPGRGPAFFNKILQRIVTPLYGPSISLYKTEKVLLDAICDAISAHERLLDRGILHSDISAGNILLPAIESNAPEGLRGMLIDLDYAIRVQFDIFPMSNRIAGTRKTQSYIQLRGRRKEFKPAQDYLDDLESFFYVLAHIIFQKHDSGMRKNGLKKWIRDCGSPDDRISALAKKAFLSIELVPAQFPSFWSAECVDLVISFHKFIAGIVRSKETIVGKMDKPWDVKALRNLHEEKDEHYRCVLGLFEKVLSPLPTANAGLGRCFFGPTEVKEAPRPNPTLQPSRCFFSPSEVEADNVEGGCELASSNAQAPQIPQNNPYILFLTHCDLLEVRRDRPALFAELMANPSRFDLPRVVLRSSKDSLTRSSSRPIQSVPGDLQVFS</sequence>
<evidence type="ECO:0000259" key="1">
    <source>
        <dbReference type="Pfam" id="PF17667"/>
    </source>
</evidence>
<feature type="domain" description="Fungal-type protein kinase" evidence="1">
    <location>
        <begin position="141"/>
        <end position="497"/>
    </location>
</feature>
<dbReference type="AlphaFoldDB" id="A0A8H5BY43"/>
<name>A0A8H5BY43_9AGAR</name>
<proteinExistence type="predicted"/>
<evidence type="ECO:0000313" key="2">
    <source>
        <dbReference type="EMBL" id="KAF5331344.1"/>
    </source>
</evidence>
<comment type="caution">
    <text evidence="2">The sequence shown here is derived from an EMBL/GenBank/DDBJ whole genome shotgun (WGS) entry which is preliminary data.</text>
</comment>